<dbReference type="InterPro" id="IPR011676">
    <property type="entry name" value="DUF1618"/>
</dbReference>
<feature type="domain" description="DUF1618" evidence="1">
    <location>
        <begin position="215"/>
        <end position="333"/>
    </location>
</feature>
<name>A0A368PY45_SETIT</name>
<dbReference type="PANTHER" id="PTHR33074:SF97">
    <property type="entry name" value="DUF1618 DOMAIN-CONTAINING PROTEIN"/>
    <property type="match status" value="1"/>
</dbReference>
<proteinExistence type="predicted"/>
<evidence type="ECO:0000259" key="1">
    <source>
        <dbReference type="Pfam" id="PF07762"/>
    </source>
</evidence>
<reference evidence="2" key="2">
    <citation type="submission" date="2015-07" db="EMBL/GenBank/DDBJ databases">
        <authorList>
            <person name="Noorani M."/>
        </authorList>
    </citation>
    <scope>NUCLEOTIDE SEQUENCE</scope>
    <source>
        <strain evidence="2">Yugu1</strain>
    </source>
</reference>
<dbReference type="AlphaFoldDB" id="A0A368PY45"/>
<gene>
    <name evidence="2" type="ORF">SETIT_2G119100v2</name>
</gene>
<dbReference type="OrthoDB" id="582452at2759"/>
<dbReference type="EMBL" id="CM003529">
    <property type="protein sequence ID" value="RCV10533.1"/>
    <property type="molecule type" value="Genomic_DNA"/>
</dbReference>
<organism evidence="2">
    <name type="scientific">Setaria italica</name>
    <name type="common">Foxtail millet</name>
    <name type="synonym">Panicum italicum</name>
    <dbReference type="NCBI Taxonomy" id="4555"/>
    <lineage>
        <taxon>Eukaryota</taxon>
        <taxon>Viridiplantae</taxon>
        <taxon>Streptophyta</taxon>
        <taxon>Embryophyta</taxon>
        <taxon>Tracheophyta</taxon>
        <taxon>Spermatophyta</taxon>
        <taxon>Magnoliopsida</taxon>
        <taxon>Liliopsida</taxon>
        <taxon>Poales</taxon>
        <taxon>Poaceae</taxon>
        <taxon>PACMAD clade</taxon>
        <taxon>Panicoideae</taxon>
        <taxon>Panicodae</taxon>
        <taxon>Paniceae</taxon>
        <taxon>Cenchrinae</taxon>
        <taxon>Setaria</taxon>
    </lineage>
</organism>
<evidence type="ECO:0000313" key="2">
    <source>
        <dbReference type="EMBL" id="RCV10533.1"/>
    </source>
</evidence>
<dbReference type="Pfam" id="PF07762">
    <property type="entry name" value="DUF1618"/>
    <property type="match status" value="1"/>
</dbReference>
<protein>
    <recommendedName>
        <fullName evidence="1">DUF1618 domain-containing protein</fullName>
    </recommendedName>
</protein>
<sequence>MAAAAADDSAIPNWVMLERFVFRRDDPKSFREDKRTFASGTTPAGTQFDVSFILAEPPTPSRLYLSWPEGPKQEDRLDYLIDESEPFGEAVHDYFIYIADPSSQRTPLLRRLPHCTEYNAFFEMPVTRAFQPLAVGLLCHGEDEFAVAHLAITRSRITSDMQAELCVLRSSLSCSDDAKWETKILPMQYQDDEYSDFLYWVVNGVVPFKNALCFVDYSRGILFCDSVFEDSPKVSYIHFPLDTYVRVDHAHARKGLYHGLCVWPSVGLGPMMPNTGFTLTSRTLKMTGNCTTQWEWIDDAVVTTSGQLWHANTIESLPHDIVMLPLLSMDKANAAHLVLFDWDDGRVSLVSIDLSNKQVMGSVVTYIKGKDDTADADMIKAKPGFFAHFIPSEFPKFLDLR</sequence>
<dbReference type="PANTHER" id="PTHR33074">
    <property type="entry name" value="EXPRESSED PROTEIN-RELATED"/>
    <property type="match status" value="1"/>
</dbReference>
<reference evidence="2" key="1">
    <citation type="journal article" date="2012" name="Nat. Biotechnol.">
        <title>Reference genome sequence of the model plant Setaria.</title>
        <authorList>
            <person name="Bennetzen J.L."/>
            <person name="Schmutz J."/>
            <person name="Wang H."/>
            <person name="Percifield R."/>
            <person name="Hawkins J."/>
            <person name="Pontaroli A.C."/>
            <person name="Estep M."/>
            <person name="Feng L."/>
            <person name="Vaughn J.N."/>
            <person name="Grimwood J."/>
            <person name="Jenkins J."/>
            <person name="Barry K."/>
            <person name="Lindquist E."/>
            <person name="Hellsten U."/>
            <person name="Deshpande S."/>
            <person name="Wang X."/>
            <person name="Wu X."/>
            <person name="Mitros T."/>
            <person name="Triplett J."/>
            <person name="Yang X."/>
            <person name="Ye C.Y."/>
            <person name="Mauro-Herrera M."/>
            <person name="Wang L."/>
            <person name="Li P."/>
            <person name="Sharma M."/>
            <person name="Sharma R."/>
            <person name="Ronald P.C."/>
            <person name="Panaud O."/>
            <person name="Kellogg E.A."/>
            <person name="Brutnell T.P."/>
            <person name="Doust A.N."/>
            <person name="Tuskan G.A."/>
            <person name="Rokhsar D."/>
            <person name="Devos K.M."/>
        </authorList>
    </citation>
    <scope>NUCLEOTIDE SEQUENCE [LARGE SCALE GENOMIC DNA]</scope>
    <source>
        <strain evidence="2">Yugu1</strain>
    </source>
</reference>
<accession>A0A368PY45</accession>